<dbReference type="GO" id="GO:0009733">
    <property type="term" value="P:response to auxin"/>
    <property type="evidence" value="ECO:0007669"/>
    <property type="project" value="InterPro"/>
</dbReference>
<reference evidence="2 3" key="1">
    <citation type="journal article" date="2024" name="Plant J.">
        <title>Genome sequences and population genomics reveal climatic adaptation and genomic divergence between two closely related sweetgum species.</title>
        <authorList>
            <person name="Xu W.Q."/>
            <person name="Ren C.Q."/>
            <person name="Zhang X.Y."/>
            <person name="Comes H.P."/>
            <person name="Liu X.H."/>
            <person name="Li Y.G."/>
            <person name="Kettle C.J."/>
            <person name="Jalonen R."/>
            <person name="Gaisberger H."/>
            <person name="Ma Y.Z."/>
            <person name="Qiu Y.X."/>
        </authorList>
    </citation>
    <scope>NUCLEOTIDE SEQUENCE [LARGE SCALE GENOMIC DNA]</scope>
    <source>
        <strain evidence="2">Hangzhou</strain>
    </source>
</reference>
<protein>
    <submittedName>
        <fullName evidence="2">Uncharacterized protein</fullName>
    </submittedName>
</protein>
<proteinExistence type="inferred from homology"/>
<comment type="similarity">
    <text evidence="1">Belongs to the ARG7 family.</text>
</comment>
<comment type="caution">
    <text evidence="2">The sequence shown here is derived from an EMBL/GenBank/DDBJ whole genome shotgun (WGS) entry which is preliminary data.</text>
</comment>
<dbReference type="EMBL" id="JBBPBK010000002">
    <property type="protein sequence ID" value="KAK9290371.1"/>
    <property type="molecule type" value="Genomic_DNA"/>
</dbReference>
<organism evidence="2 3">
    <name type="scientific">Liquidambar formosana</name>
    <name type="common">Formosan gum</name>
    <dbReference type="NCBI Taxonomy" id="63359"/>
    <lineage>
        <taxon>Eukaryota</taxon>
        <taxon>Viridiplantae</taxon>
        <taxon>Streptophyta</taxon>
        <taxon>Embryophyta</taxon>
        <taxon>Tracheophyta</taxon>
        <taxon>Spermatophyta</taxon>
        <taxon>Magnoliopsida</taxon>
        <taxon>eudicotyledons</taxon>
        <taxon>Gunneridae</taxon>
        <taxon>Pentapetalae</taxon>
        <taxon>Saxifragales</taxon>
        <taxon>Altingiaceae</taxon>
        <taxon>Liquidambar</taxon>
    </lineage>
</organism>
<keyword evidence="3" id="KW-1185">Reference proteome</keyword>
<dbReference type="Pfam" id="PF02519">
    <property type="entry name" value="Auxin_inducible"/>
    <property type="match status" value="1"/>
</dbReference>
<dbReference type="Proteomes" id="UP001415857">
    <property type="component" value="Unassembled WGS sequence"/>
</dbReference>
<evidence type="ECO:0000256" key="1">
    <source>
        <dbReference type="ARBA" id="ARBA00006974"/>
    </source>
</evidence>
<evidence type="ECO:0000313" key="3">
    <source>
        <dbReference type="Proteomes" id="UP001415857"/>
    </source>
</evidence>
<accession>A0AAP0S9Z5</accession>
<name>A0AAP0S9Z5_LIQFO</name>
<sequence>MINPNKIIKMARKVPESSGQTQKRFVIPLVYLSNEIFKELFKMLEEVQEEFGLWTARRWAYHIGM</sequence>
<evidence type="ECO:0000313" key="2">
    <source>
        <dbReference type="EMBL" id="KAK9290371.1"/>
    </source>
</evidence>
<gene>
    <name evidence="2" type="ORF">L1049_008540</name>
</gene>
<dbReference type="AlphaFoldDB" id="A0AAP0S9Z5"/>
<dbReference type="InterPro" id="IPR003676">
    <property type="entry name" value="SAUR_fam"/>
</dbReference>